<dbReference type="InterPro" id="IPR017896">
    <property type="entry name" value="4Fe4S_Fe-S-bd"/>
</dbReference>
<organism evidence="2 3">
    <name type="scientific">Thermoproteota archaeon</name>
    <dbReference type="NCBI Taxonomy" id="2056631"/>
    <lineage>
        <taxon>Archaea</taxon>
        <taxon>Thermoproteota</taxon>
    </lineage>
</organism>
<feature type="domain" description="4Fe-4S ferredoxin-type" evidence="1">
    <location>
        <begin position="568"/>
        <end position="597"/>
    </location>
</feature>
<accession>A0A497EW66</accession>
<dbReference type="InterPro" id="IPR014729">
    <property type="entry name" value="Rossmann-like_a/b/a_fold"/>
</dbReference>
<dbReference type="Pfam" id="PF13237">
    <property type="entry name" value="Fer4_10"/>
    <property type="match status" value="1"/>
</dbReference>
<dbReference type="InterPro" id="IPR002500">
    <property type="entry name" value="PAPS_reduct_dom"/>
</dbReference>
<dbReference type="PROSITE" id="PS00198">
    <property type="entry name" value="4FE4S_FER_1"/>
    <property type="match status" value="2"/>
</dbReference>
<gene>
    <name evidence="2" type="ORF">DRJ21_01185</name>
</gene>
<reference evidence="2 3" key="1">
    <citation type="submission" date="2018-06" db="EMBL/GenBank/DDBJ databases">
        <title>Extensive metabolic versatility and redundancy in microbially diverse, dynamic hydrothermal sediments.</title>
        <authorList>
            <person name="Dombrowski N."/>
            <person name="Teske A."/>
            <person name="Baker B.J."/>
        </authorList>
    </citation>
    <scope>NUCLEOTIDE SEQUENCE [LARGE SCALE GENOMIC DNA]</scope>
    <source>
        <strain evidence="2">B30_G17</strain>
    </source>
</reference>
<dbReference type="CDD" id="cd23947">
    <property type="entry name" value="PAPS_reductase-like_YbdN"/>
    <property type="match status" value="1"/>
</dbReference>
<dbReference type="AlphaFoldDB" id="A0A497EW66"/>
<protein>
    <recommendedName>
        <fullName evidence="1">4Fe-4S ferredoxin-type domain-containing protein</fullName>
    </recommendedName>
</protein>
<evidence type="ECO:0000313" key="2">
    <source>
        <dbReference type="EMBL" id="RLE50918.1"/>
    </source>
</evidence>
<evidence type="ECO:0000313" key="3">
    <source>
        <dbReference type="Proteomes" id="UP000281962"/>
    </source>
</evidence>
<name>A0A497EW66_9CREN</name>
<proteinExistence type="predicted"/>
<comment type="caution">
    <text evidence="2">The sequence shown here is derived from an EMBL/GenBank/DDBJ whole genome shotgun (WGS) entry which is preliminary data.</text>
</comment>
<dbReference type="PROSITE" id="PS51379">
    <property type="entry name" value="4FE4S_FER_2"/>
    <property type="match status" value="2"/>
</dbReference>
<dbReference type="Gene3D" id="3.40.50.620">
    <property type="entry name" value="HUPs"/>
    <property type="match status" value="1"/>
</dbReference>
<dbReference type="PANTHER" id="PTHR43196:SF2">
    <property type="entry name" value="PHOSPHOADENOSINE PHOSPHOSULFATE REDUCTASE"/>
    <property type="match status" value="1"/>
</dbReference>
<dbReference type="GO" id="GO:0016491">
    <property type="term" value="F:oxidoreductase activity"/>
    <property type="evidence" value="ECO:0007669"/>
    <property type="project" value="UniProtKB-ARBA"/>
</dbReference>
<dbReference type="InterPro" id="IPR017900">
    <property type="entry name" value="4Fe4S_Fe_S_CS"/>
</dbReference>
<dbReference type="Gene3D" id="3.30.70.20">
    <property type="match status" value="1"/>
</dbReference>
<dbReference type="PANTHER" id="PTHR43196">
    <property type="entry name" value="SULFATE ADENYLYLTRANSFERASE SUBUNIT 2"/>
    <property type="match status" value="1"/>
</dbReference>
<dbReference type="Proteomes" id="UP000281962">
    <property type="component" value="Unassembled WGS sequence"/>
</dbReference>
<dbReference type="InterPro" id="IPR050128">
    <property type="entry name" value="Sulfate_adenylyltrnsfr_sub2"/>
</dbReference>
<feature type="domain" description="4Fe-4S ferredoxin-type" evidence="1">
    <location>
        <begin position="598"/>
        <end position="627"/>
    </location>
</feature>
<evidence type="ECO:0000259" key="1">
    <source>
        <dbReference type="PROSITE" id="PS51379"/>
    </source>
</evidence>
<dbReference type="Pfam" id="PF01507">
    <property type="entry name" value="PAPS_reduct"/>
    <property type="match status" value="1"/>
</dbReference>
<dbReference type="SUPFAM" id="SSF54862">
    <property type="entry name" value="4Fe-4S ferredoxins"/>
    <property type="match status" value="1"/>
</dbReference>
<dbReference type="NCBIfam" id="NF010367">
    <property type="entry name" value="PRK13795.1-2"/>
    <property type="match status" value="1"/>
</dbReference>
<dbReference type="EMBL" id="QMQY01000036">
    <property type="protein sequence ID" value="RLE50918.1"/>
    <property type="molecule type" value="Genomic_DNA"/>
</dbReference>
<dbReference type="SUPFAM" id="SSF52402">
    <property type="entry name" value="Adenine nucleotide alpha hydrolases-like"/>
    <property type="match status" value="1"/>
</dbReference>
<sequence length="633" mass="72484">MFKWKGIKAQVYWCKNCNIPLISPKCELCNEIAGKIHASPPLDVRPAFEMDLKRIRRSIAEEYDDWKLAFTLIPSGKLVLLNKIVYPDQADEVIVDGWTIGHCFYDPLKRKWRFKPVIEGCARIIELRMGYWCRISYNKVKLWQRIPRSAIINGELPNENDKYIAIASKNWKSIGVGVLDGDHIRVIKAWRPQKTHFKDVSSTLIDVIRGNKRRLESLENRAKAFIKEVYNKFGKPVLVSFSGGKDSLATLLLALESIGEVPIMFNDTGIEMPETVSHVKEIVDRYGLELLEANAGDVFWKSVKVFGPPARDYRWCCKVCKLIPIATTMKKKFPNGSLNLVGQRRFESIARAKSPSIWRNKWIPNVIAASPIMEWSALHIWLYLTWKKAKTNPLYFMGFDRIGCWLCPACELAEFKLVEQIHPELWMKWKIELQSWAKLKGLPNEWIEYGLWRWQNIPGDQIKMLRKIGIEIKSEEIKMKRMPTKIIEIKGYEPCKGTYSINGILDSSIDINKVGDLAPVIGKRKISDTLKILLIKTEKGEITVHENGRISVTSKSQKDAEELFYKTLKIIIRASYCTLCGSCINVCPVNAVTLNNSPKVSESKCIRCGKCQEACPASSYIGRIIIEQIIKSK</sequence>